<feature type="domain" description="DNA-binding transcriptional repressor CapW winged helix-turn-helix" evidence="3">
    <location>
        <begin position="17"/>
        <end position="91"/>
    </location>
</feature>
<dbReference type="EMBL" id="CP016181">
    <property type="protein sequence ID" value="AWY00493.1"/>
    <property type="molecule type" value="Genomic_DNA"/>
</dbReference>
<accession>A0A2Z4PSN2</accession>
<proteinExistence type="predicted"/>
<sequence>MTQTKIDNLIKSSTWAQLQRFKFIERQLLWHRSIQSSHLVDAFGVTRQCAHQDISTYKTLAPRNMQPYSASDRTYKASINFKPVLLKEDLEGIVSTGKFATSDTRDAVFVPKLERKLIDGLVPVLLSAIDQGASIKAMYASQNSPEGAMRIMHPVCIIFTLNRPHLRAYCRQRNEYRDFVLSRFLTLPSFVSPNLIPDDTDFAENVTLRLIVNPQLNDSEFKMISKEFGISNSKEVEIKRCCLNYFLRENNLPATHEQMEEAQQNPWSYPVIPVYDTEMFYN</sequence>
<evidence type="ECO:0000259" key="3">
    <source>
        <dbReference type="Pfam" id="PF26109"/>
    </source>
</evidence>
<name>A0A2Z4PSN2_9GAMM</name>
<dbReference type="Pfam" id="PF26107">
    <property type="entry name" value="BrxR_CTD"/>
    <property type="match status" value="1"/>
</dbReference>
<organism evidence="4 5">
    <name type="scientific">Marinomonas primoryensis</name>
    <dbReference type="NCBI Taxonomy" id="178399"/>
    <lineage>
        <taxon>Bacteria</taxon>
        <taxon>Pseudomonadati</taxon>
        <taxon>Pseudomonadota</taxon>
        <taxon>Gammaproteobacteria</taxon>
        <taxon>Oceanospirillales</taxon>
        <taxon>Oceanospirillaceae</taxon>
        <taxon>Marinomonas</taxon>
    </lineage>
</organism>
<protein>
    <submittedName>
        <fullName evidence="4">Uncharacterized protein</fullName>
    </submittedName>
</protein>
<feature type="domain" description="WYL" evidence="1">
    <location>
        <begin position="123"/>
        <end position="186"/>
    </location>
</feature>
<dbReference type="PROSITE" id="PS52050">
    <property type="entry name" value="WYL"/>
    <property type="match status" value="1"/>
</dbReference>
<dbReference type="Proteomes" id="UP000249898">
    <property type="component" value="Chromosome"/>
</dbReference>
<evidence type="ECO:0000259" key="1">
    <source>
        <dbReference type="Pfam" id="PF13280"/>
    </source>
</evidence>
<dbReference type="InterPro" id="IPR059019">
    <property type="entry name" value="WHD_CapW"/>
</dbReference>
<evidence type="ECO:0000259" key="2">
    <source>
        <dbReference type="Pfam" id="PF26107"/>
    </source>
</evidence>
<gene>
    <name evidence="4" type="ORF">A8139_11195</name>
</gene>
<dbReference type="Pfam" id="PF13280">
    <property type="entry name" value="WYL"/>
    <property type="match status" value="1"/>
</dbReference>
<feature type="domain" description="DNA-binding transcriptional repressor CapW C-terminal dimerisation" evidence="2">
    <location>
        <begin position="206"/>
        <end position="264"/>
    </location>
</feature>
<dbReference type="AlphaFoldDB" id="A0A2Z4PSN2"/>
<reference evidence="4 5" key="1">
    <citation type="submission" date="2016-06" db="EMBL/GenBank/DDBJ databases">
        <title>The sequenced genome of the ice-adhering bacterium Marinomonas primoryensis, from Antarctica.</title>
        <authorList>
            <person name="Graham L."/>
            <person name="Vance T.D.R."/>
            <person name="Davies P.L."/>
        </authorList>
    </citation>
    <scope>NUCLEOTIDE SEQUENCE [LARGE SCALE GENOMIC DNA]</scope>
    <source>
        <strain evidence="4 5">AceL</strain>
    </source>
</reference>
<evidence type="ECO:0000313" key="4">
    <source>
        <dbReference type="EMBL" id="AWY00493.1"/>
    </source>
</evidence>
<dbReference type="InterPro" id="IPR059020">
    <property type="entry name" value="CapW_CTD"/>
</dbReference>
<dbReference type="RefSeq" id="WP_162690153.1">
    <property type="nucleotide sequence ID" value="NZ_CP016181.1"/>
</dbReference>
<dbReference type="InterPro" id="IPR026881">
    <property type="entry name" value="WYL_dom"/>
</dbReference>
<evidence type="ECO:0000313" key="5">
    <source>
        <dbReference type="Proteomes" id="UP000249898"/>
    </source>
</evidence>
<dbReference type="Pfam" id="PF26109">
    <property type="entry name" value="WHD_BrxR"/>
    <property type="match status" value="1"/>
</dbReference>